<evidence type="ECO:0000313" key="1">
    <source>
        <dbReference type="Proteomes" id="UP000887576"/>
    </source>
</evidence>
<sequence>MGKNSTCYEADGYADGGTYLLSRKTLESFANITNNQDLCPSFHRAEEDQELSSCLAKIDILPSDSRDSSGRDRFHQFHAEERMLYLYNRLMRECGFYRYINYPQNISPTTIGMHHLSPYEMSANSLESLTKTAKNVKVLDCTFEPADKPVDHKKWQAENYGKFDKLIERDSSSKQEYFQSHIPGSIYFDLEAAMYPSRFQRYSHYEPDIFENYIQLLGINQTDEIVVYSRGKLGGMLFAARCLVLLKIYGHQNVRILDGGFEAWKKSGYPVENGTMTIVAGKGNWKATNYKHRFITFEEIMEKDQNGKDMFERASEFNILDGRPKEQYSDKQKAGFNSTAVIGSFIPGTKNFPAPELVGKDGKLLPVPEIKQKLQGLNFDPQKLTITLCNSGFQASFIATAIKMAYPEAIIRIYGGSMKEMELRAPQKINGII</sequence>
<organism evidence="1 2">
    <name type="scientific">Panagrolaimus sp. JU765</name>
    <dbReference type="NCBI Taxonomy" id="591449"/>
    <lineage>
        <taxon>Eukaryota</taxon>
        <taxon>Metazoa</taxon>
        <taxon>Ecdysozoa</taxon>
        <taxon>Nematoda</taxon>
        <taxon>Chromadorea</taxon>
        <taxon>Rhabditida</taxon>
        <taxon>Tylenchina</taxon>
        <taxon>Panagrolaimomorpha</taxon>
        <taxon>Panagrolaimoidea</taxon>
        <taxon>Panagrolaimidae</taxon>
        <taxon>Panagrolaimus</taxon>
    </lineage>
</organism>
<dbReference type="Proteomes" id="UP000887576">
    <property type="component" value="Unplaced"/>
</dbReference>
<protein>
    <submittedName>
        <fullName evidence="2">Rhodanese domain-containing protein</fullName>
    </submittedName>
</protein>
<reference evidence="2" key="1">
    <citation type="submission" date="2022-11" db="UniProtKB">
        <authorList>
            <consortium name="WormBaseParasite"/>
        </authorList>
    </citation>
    <scope>IDENTIFICATION</scope>
</reference>
<proteinExistence type="predicted"/>
<dbReference type="WBParaSite" id="JU765_v2.g16857.t2">
    <property type="protein sequence ID" value="JU765_v2.g16857.t2"/>
    <property type="gene ID" value="JU765_v2.g16857"/>
</dbReference>
<evidence type="ECO:0000313" key="2">
    <source>
        <dbReference type="WBParaSite" id="JU765_v2.g16857.t2"/>
    </source>
</evidence>
<name>A0AC34QJ36_9BILA</name>
<accession>A0AC34QJ36</accession>